<dbReference type="InterPro" id="IPR005475">
    <property type="entry name" value="Transketolase-like_Pyr-bd"/>
</dbReference>
<proteinExistence type="inferred from homology"/>
<dbReference type="OMA" id="IRIRRHN"/>
<dbReference type="Pfam" id="PF02779">
    <property type="entry name" value="Transket_pyr"/>
    <property type="match status" value="1"/>
</dbReference>
<evidence type="ECO:0000256" key="1">
    <source>
        <dbReference type="ARBA" id="ARBA00001964"/>
    </source>
</evidence>
<dbReference type="GO" id="GO:0004591">
    <property type="term" value="F:oxoglutarate dehydrogenase (succinyl-transferring) activity"/>
    <property type="evidence" value="ECO:0007669"/>
    <property type="project" value="UniProtKB-EC"/>
</dbReference>
<dbReference type="EMBL" id="AAXT01000005">
    <property type="protein sequence ID" value="EDO05290.1"/>
    <property type="molecule type" value="Genomic_DNA"/>
</dbReference>
<dbReference type="InParanoid" id="A7AW62"/>
<dbReference type="InterPro" id="IPR011603">
    <property type="entry name" value="2oxoglutarate_DH_E1"/>
</dbReference>
<dbReference type="InterPro" id="IPR042179">
    <property type="entry name" value="KGD_C_sf"/>
</dbReference>
<evidence type="ECO:0000256" key="4">
    <source>
        <dbReference type="ARBA" id="ARBA00023052"/>
    </source>
</evidence>
<dbReference type="KEGG" id="bbo:BBOV_I002070"/>
<dbReference type="SMART" id="SM00861">
    <property type="entry name" value="Transket_pyr"/>
    <property type="match status" value="1"/>
</dbReference>
<dbReference type="PANTHER" id="PTHR23152:SF4">
    <property type="entry name" value="2-OXOADIPATE DEHYDROGENASE COMPLEX COMPONENT E1"/>
    <property type="match status" value="1"/>
</dbReference>
<dbReference type="GO" id="GO:0030976">
    <property type="term" value="F:thiamine pyrophosphate binding"/>
    <property type="evidence" value="ECO:0007669"/>
    <property type="project" value="InterPro"/>
</dbReference>
<dbReference type="GO" id="GO:0006099">
    <property type="term" value="P:tricarboxylic acid cycle"/>
    <property type="evidence" value="ECO:0007669"/>
    <property type="project" value="TreeGrafter"/>
</dbReference>
<evidence type="ECO:0000256" key="2">
    <source>
        <dbReference type="ARBA" id="ARBA00006936"/>
    </source>
</evidence>
<name>A7AW62_BABBO</name>
<evidence type="ECO:0000259" key="5">
    <source>
        <dbReference type="SMART" id="SM00861"/>
    </source>
</evidence>
<dbReference type="Gene3D" id="3.40.50.11610">
    <property type="entry name" value="Multifunctional 2-oxoglutarate metabolism enzyme, C-terminal domain"/>
    <property type="match status" value="1"/>
</dbReference>
<dbReference type="CDD" id="cd02016">
    <property type="entry name" value="TPP_E1_OGDC_like"/>
    <property type="match status" value="1"/>
</dbReference>
<dbReference type="FunCoup" id="A7AW62">
    <property type="interactions" value="146"/>
</dbReference>
<dbReference type="Pfam" id="PF00676">
    <property type="entry name" value="E1_dh"/>
    <property type="match status" value="1"/>
</dbReference>
<evidence type="ECO:0000313" key="6">
    <source>
        <dbReference type="EMBL" id="EDO05290.1"/>
    </source>
</evidence>
<dbReference type="EC" id="1.2.4.2" evidence="6"/>
<accession>A7AW62</accession>
<comment type="cofactor">
    <cofactor evidence="1">
        <name>thiamine diphosphate</name>
        <dbReference type="ChEBI" id="CHEBI:58937"/>
    </cofactor>
</comment>
<dbReference type="NCBIfam" id="TIGR00239">
    <property type="entry name" value="2oxo_dh_E1"/>
    <property type="match status" value="1"/>
</dbReference>
<dbReference type="VEuPathDB" id="PiroplasmaDB:BBOV_I002070"/>
<sequence>MFDNIYTKLPLCCTEGDRLALLRLSELVRAYRTEGHCVSTLDPLDLPREPPFHRFIPSDVSTKLCHTTYGLKDEDLGRPLPSGLIPGHMGSSSTVAECIDNLRRTYCGDFAVEFIHLPEEEQRFFIERIERPGAMDFSKEDRLNFFRSIARAVTFERFCTKAFPTVKRFGADGIESSILAVDVLSEMSMAFGVDSLIMGMSHRGRLNMLVNVLNRPLEEMFAEFRGKNWYATEGSEYCGDVKYHFGYSSKRGNLHVDMLNNPSHLQFVHPVVAGKARARQVISNLESTRVLPVVLHGDAAFSGEGVTYETVQMSRIPEYTVGGTINIVVNNQIGFTTYPSGGASTRYTTDIAKMVESPALHANAHNVEAVVLASRLAFEYRQKFGKDVFVDLIGFRKFGHNELDMPKFTNAEMYARIEKKEDVLVAYRKFLLSHGVFTEPELLAIESEIQDVFEAALKKSKDIVDIPLPPHSLNWKIPPLSSTVTGVEPHRLVELGKALNGVPQDYQLHPAIRRIYNERSKAIEAGNNIDTGLAEALAYASLAEDGYRVRLVGQDSKRGTFSHRHSSVQCQKTFRFFNIFENVPNGSNIEVYNSLLSETAAMAFEYGYGLEDSRVLNIWEAQFGDFANVAQPIIDEFVVSGEAKWAQKSAMCLFLPHGFDGQGPDHSSARIERYLQLSNEPEDVSEFVSMSTDDHARRVNIAVINCTRSSNLFHALRRQMLRDMRKPLIVMTGKKLLKLRGTYCNIEEFGPSYGFRPMIPASVSNEDAVDTLILCSGQVYFDISDRVSELSVGNVAVTTVEQLCPFPAGALKSELERYPNLKRLVWCQEEHANAGGWSYVSPRICSLLAHLGSGLRLEYVGRPPLSAPSCGDSRTHGVELQKFLSIAIPEK</sequence>
<dbReference type="InterPro" id="IPR001017">
    <property type="entry name" value="DH_E1"/>
</dbReference>
<dbReference type="Proteomes" id="UP000002173">
    <property type="component" value="Chromosome 1"/>
</dbReference>
<reference evidence="6 7" key="1">
    <citation type="journal article" date="2007" name="PLoS Pathog.">
        <title>Genome sequence of Babesia bovis and comparative analysis of apicomplexan hemoprotozoa.</title>
        <authorList>
            <person name="Brayton K.A."/>
            <person name="Lau A.O.T."/>
            <person name="Herndon D.R."/>
            <person name="Hannick L."/>
            <person name="Kappmeyer L.S."/>
            <person name="Berens S.J."/>
            <person name="Bidwell S.L."/>
            <person name="Brown W.C."/>
            <person name="Crabtree J."/>
            <person name="Fadrosh D."/>
            <person name="Feldblum T."/>
            <person name="Forberger H.A."/>
            <person name="Haas B.J."/>
            <person name="Howell J.M."/>
            <person name="Khouri H."/>
            <person name="Koo H."/>
            <person name="Mann D.J."/>
            <person name="Norimine J."/>
            <person name="Paulsen I.T."/>
            <person name="Radune D."/>
            <person name="Ren Q."/>
            <person name="Smith R.K. Jr."/>
            <person name="Suarez C.E."/>
            <person name="White O."/>
            <person name="Wortman J.R."/>
            <person name="Knowles D.P. Jr."/>
            <person name="McElwain T.F."/>
            <person name="Nene V.M."/>
        </authorList>
    </citation>
    <scope>NUCLEOTIDE SEQUENCE [LARGE SCALE GENOMIC DNA]</scope>
    <source>
        <strain evidence="6">T2Bo</strain>
    </source>
</reference>
<keyword evidence="4" id="KW-0786">Thiamine pyrophosphate</keyword>
<dbReference type="PIRSF" id="PIRSF000157">
    <property type="entry name" value="Oxoglu_dh_E1"/>
    <property type="match status" value="1"/>
</dbReference>
<dbReference type="GO" id="GO:0005739">
    <property type="term" value="C:mitochondrion"/>
    <property type="evidence" value="ECO:0007669"/>
    <property type="project" value="TreeGrafter"/>
</dbReference>
<dbReference type="AlphaFoldDB" id="A7AW62"/>
<evidence type="ECO:0000256" key="3">
    <source>
        <dbReference type="ARBA" id="ARBA00023002"/>
    </source>
</evidence>
<dbReference type="Gene3D" id="3.40.50.970">
    <property type="match status" value="1"/>
</dbReference>
<protein>
    <submittedName>
        <fullName evidence="6">2-oxoglutarate dehydrogenase E1 component, putative</fullName>
        <ecNumber evidence="6">1.2.4.2</ecNumber>
    </submittedName>
</protein>
<evidence type="ECO:0000313" key="7">
    <source>
        <dbReference type="Proteomes" id="UP000002173"/>
    </source>
</evidence>
<keyword evidence="3 6" id="KW-0560">Oxidoreductase</keyword>
<dbReference type="STRING" id="5865.A7AW62"/>
<feature type="domain" description="Transketolase-like pyrimidine-binding" evidence="5">
    <location>
        <begin position="529"/>
        <end position="739"/>
    </location>
</feature>
<comment type="similarity">
    <text evidence="2">Belongs to the alpha-ketoglutarate dehydrogenase family.</text>
</comment>
<gene>
    <name evidence="6" type="ORF">BBOV_I002070</name>
</gene>
<dbReference type="Gene3D" id="3.40.50.12470">
    <property type="match status" value="1"/>
</dbReference>
<dbReference type="eggNOG" id="KOG0450">
    <property type="taxonomic scope" value="Eukaryota"/>
</dbReference>
<dbReference type="PANTHER" id="PTHR23152">
    <property type="entry name" value="2-OXOGLUTARATE DEHYDROGENASE"/>
    <property type="match status" value="1"/>
</dbReference>
<dbReference type="InterPro" id="IPR029061">
    <property type="entry name" value="THDP-binding"/>
</dbReference>
<dbReference type="GeneID" id="5477074"/>
<dbReference type="Gene3D" id="1.10.287.1150">
    <property type="entry name" value="TPP helical domain"/>
    <property type="match status" value="1"/>
</dbReference>
<dbReference type="Pfam" id="PF16870">
    <property type="entry name" value="OxoGdeHyase_C"/>
    <property type="match status" value="1"/>
</dbReference>
<organism evidence="6 7">
    <name type="scientific">Babesia bovis</name>
    <dbReference type="NCBI Taxonomy" id="5865"/>
    <lineage>
        <taxon>Eukaryota</taxon>
        <taxon>Sar</taxon>
        <taxon>Alveolata</taxon>
        <taxon>Apicomplexa</taxon>
        <taxon>Aconoidasida</taxon>
        <taxon>Piroplasmida</taxon>
        <taxon>Babesiidae</taxon>
        <taxon>Babesia</taxon>
    </lineage>
</organism>
<dbReference type="NCBIfam" id="NF006914">
    <property type="entry name" value="PRK09404.1"/>
    <property type="match status" value="1"/>
</dbReference>
<comment type="caution">
    <text evidence="6">The sequence shown here is derived from an EMBL/GenBank/DDBJ whole genome shotgun (WGS) entry which is preliminary data.</text>
</comment>
<dbReference type="InterPro" id="IPR031717">
    <property type="entry name" value="ODO-1/KGD_C"/>
</dbReference>
<keyword evidence="7" id="KW-1185">Reference proteome</keyword>
<dbReference type="SUPFAM" id="SSF52518">
    <property type="entry name" value="Thiamin diphosphate-binding fold (THDP-binding)"/>
    <property type="match status" value="2"/>
</dbReference>
<dbReference type="GO" id="GO:0045252">
    <property type="term" value="C:oxoglutarate dehydrogenase complex"/>
    <property type="evidence" value="ECO:0007669"/>
    <property type="project" value="TreeGrafter"/>
</dbReference>